<comment type="subcellular location">
    <subcellularLocation>
        <location evidence="1">Endoplasmic reticulum membrane</location>
        <topology evidence="1">Single-pass type II membrane protein</topology>
    </subcellularLocation>
</comment>
<dbReference type="Proteomes" id="UP000261540">
    <property type="component" value="Unplaced"/>
</dbReference>
<sequence>MGLPRGSLAPRPLRLKISRRRVGLVILFWFGSWLLLNGLLFIHKTLLSDICTDDRSRRILQRLCEEYRRGILTGNLCHDLCVSRTLEYERCLYYESGKKVMKADWRGVPVVLKSKLENFSSYENFSLLEYQDAPELLPMDIVLYATLEMKNSLGLEVKSSTVPQLWARRLRGRQQKVTRAELASLWSLLQQEEYTFFRVLQDLSQHVVKVLGSCGHFYAVEYLIAGQARMQHLFALEELLELPWGRKGASGRRMVLHIALSFMDMIRHFEDDFTHRLHLCDVKPENFAVRKDLTVVAIDADLAFFEPKMQAILEQNCTSNDDCVFFDCSSRCDVRRHRCGSERINSNLQVICDKIFSYWFPTAYLGGRAGHPLEVKLRHTVQECAMGAGGRAVQERLLRLLTQLLQDSTGTPARGHQHGDTSTGTPAHVERHRANGG</sequence>
<evidence type="ECO:0000313" key="12">
    <source>
        <dbReference type="Ensembl" id="ENSPKIP00000019720.1"/>
    </source>
</evidence>
<accession>A0A3B3RPD4</accession>
<protein>
    <submittedName>
        <fullName evidence="12">Divergent protein kinase domain 1C</fullName>
    </submittedName>
</protein>
<dbReference type="PANTHER" id="PTHR21093">
    <property type="entry name" value="DIVERGENT PROTEIN KINASE DOMAIN 1C-RELATED"/>
    <property type="match status" value="1"/>
</dbReference>
<dbReference type="KEGG" id="pki:111859542"/>
<evidence type="ECO:0000256" key="5">
    <source>
        <dbReference type="ARBA" id="ARBA00022968"/>
    </source>
</evidence>
<dbReference type="RefSeq" id="XP_023698069.1">
    <property type="nucleotide sequence ID" value="XM_023842301.2"/>
</dbReference>
<evidence type="ECO:0000256" key="1">
    <source>
        <dbReference type="ARBA" id="ARBA00004648"/>
    </source>
</evidence>
<keyword evidence="7 10" id="KW-0472">Membrane</keyword>
<evidence type="ECO:0000256" key="6">
    <source>
        <dbReference type="ARBA" id="ARBA00022989"/>
    </source>
</evidence>
<proteinExistence type="inferred from homology"/>
<feature type="compositionally biased region" description="Basic and acidic residues" evidence="9">
    <location>
        <begin position="428"/>
        <end position="437"/>
    </location>
</feature>
<dbReference type="InterPro" id="IPR029244">
    <property type="entry name" value="FAM69_N"/>
</dbReference>
<feature type="domain" description="FAM69 N-terminal" evidence="11">
    <location>
        <begin position="15"/>
        <end position="168"/>
    </location>
</feature>
<feature type="transmembrane region" description="Helical" evidence="10">
    <location>
        <begin position="21"/>
        <end position="42"/>
    </location>
</feature>
<dbReference type="Pfam" id="PF12260">
    <property type="entry name" value="PIP49_C"/>
    <property type="match status" value="1"/>
</dbReference>
<dbReference type="GO" id="GO:0005789">
    <property type="term" value="C:endoplasmic reticulum membrane"/>
    <property type="evidence" value="ECO:0007669"/>
    <property type="project" value="UniProtKB-SubCell"/>
</dbReference>
<keyword evidence="13" id="KW-1185">Reference proteome</keyword>
<evidence type="ECO:0000256" key="8">
    <source>
        <dbReference type="ARBA" id="ARBA00023157"/>
    </source>
</evidence>
<dbReference type="SMART" id="SM01299">
    <property type="entry name" value="PIP49_N"/>
    <property type="match status" value="1"/>
</dbReference>
<dbReference type="Ensembl" id="ENSPKIT00000000319.1">
    <property type="protein sequence ID" value="ENSPKIP00000019720.1"/>
    <property type="gene ID" value="ENSPKIG00000004781.1"/>
</dbReference>
<name>A0A3B3RPD4_9TELE</name>
<reference evidence="12" key="2">
    <citation type="submission" date="2025-09" db="UniProtKB">
        <authorList>
            <consortium name="Ensembl"/>
        </authorList>
    </citation>
    <scope>IDENTIFICATION</scope>
</reference>
<feature type="region of interest" description="Disordered" evidence="9">
    <location>
        <begin position="409"/>
        <end position="437"/>
    </location>
</feature>
<evidence type="ECO:0000256" key="4">
    <source>
        <dbReference type="ARBA" id="ARBA00022824"/>
    </source>
</evidence>
<dbReference type="OrthoDB" id="8543887at2759"/>
<evidence type="ECO:0000256" key="7">
    <source>
        <dbReference type="ARBA" id="ARBA00023136"/>
    </source>
</evidence>
<comment type="similarity">
    <text evidence="2">Belongs to the DIPK family.</text>
</comment>
<evidence type="ECO:0000259" key="11">
    <source>
        <dbReference type="SMART" id="SM01299"/>
    </source>
</evidence>
<keyword evidence="3 10" id="KW-0812">Transmembrane</keyword>
<dbReference type="GeneID" id="111859542"/>
<dbReference type="Pfam" id="PF14875">
    <property type="entry name" value="PIP49_N"/>
    <property type="match status" value="1"/>
</dbReference>
<dbReference type="AlphaFoldDB" id="A0A3B3RPD4"/>
<organism evidence="12 13">
    <name type="scientific">Paramormyrops kingsleyae</name>
    <dbReference type="NCBI Taxonomy" id="1676925"/>
    <lineage>
        <taxon>Eukaryota</taxon>
        <taxon>Metazoa</taxon>
        <taxon>Chordata</taxon>
        <taxon>Craniata</taxon>
        <taxon>Vertebrata</taxon>
        <taxon>Euteleostomi</taxon>
        <taxon>Actinopterygii</taxon>
        <taxon>Neopterygii</taxon>
        <taxon>Teleostei</taxon>
        <taxon>Osteoglossocephala</taxon>
        <taxon>Osteoglossomorpha</taxon>
        <taxon>Osteoglossiformes</taxon>
        <taxon>Mormyridae</taxon>
        <taxon>Paramormyrops</taxon>
    </lineage>
</organism>
<reference evidence="12" key="1">
    <citation type="submission" date="2025-08" db="UniProtKB">
        <authorList>
            <consortium name="Ensembl"/>
        </authorList>
    </citation>
    <scope>IDENTIFICATION</scope>
</reference>
<evidence type="ECO:0000313" key="13">
    <source>
        <dbReference type="Proteomes" id="UP000261540"/>
    </source>
</evidence>
<evidence type="ECO:0000256" key="2">
    <source>
        <dbReference type="ARBA" id="ARBA00006338"/>
    </source>
</evidence>
<keyword evidence="6 10" id="KW-1133">Transmembrane helix</keyword>
<keyword evidence="4" id="KW-0256">Endoplasmic reticulum</keyword>
<dbReference type="InterPro" id="IPR022049">
    <property type="entry name" value="FAM69_kinase_dom"/>
</dbReference>
<evidence type="ECO:0000256" key="10">
    <source>
        <dbReference type="SAM" id="Phobius"/>
    </source>
</evidence>
<keyword evidence="5" id="KW-0735">Signal-anchor</keyword>
<evidence type="ECO:0000256" key="9">
    <source>
        <dbReference type="SAM" id="MobiDB-lite"/>
    </source>
</evidence>
<dbReference type="RefSeq" id="XP_023698070.1">
    <property type="nucleotide sequence ID" value="XM_023842302.2"/>
</dbReference>
<dbReference type="PANTHER" id="PTHR21093:SF2">
    <property type="entry name" value="DIVERGENT PROTEIN KINASE DOMAIN 1C"/>
    <property type="match status" value="1"/>
</dbReference>
<dbReference type="GeneTree" id="ENSGT00390000006452"/>
<keyword evidence="8" id="KW-1015">Disulfide bond</keyword>
<evidence type="ECO:0000256" key="3">
    <source>
        <dbReference type="ARBA" id="ARBA00022692"/>
    </source>
</evidence>